<reference evidence="1" key="1">
    <citation type="journal article" date="2020" name="Stud. Mycol.">
        <title>101 Dothideomycetes genomes: a test case for predicting lifestyles and emergence of pathogens.</title>
        <authorList>
            <person name="Haridas S."/>
            <person name="Albert R."/>
            <person name="Binder M."/>
            <person name="Bloem J."/>
            <person name="Labutti K."/>
            <person name="Salamov A."/>
            <person name="Andreopoulos B."/>
            <person name="Baker S."/>
            <person name="Barry K."/>
            <person name="Bills G."/>
            <person name="Bluhm B."/>
            <person name="Cannon C."/>
            <person name="Castanera R."/>
            <person name="Culley D."/>
            <person name="Daum C."/>
            <person name="Ezra D."/>
            <person name="Gonzalez J."/>
            <person name="Henrissat B."/>
            <person name="Kuo A."/>
            <person name="Liang C."/>
            <person name="Lipzen A."/>
            <person name="Lutzoni F."/>
            <person name="Magnuson J."/>
            <person name="Mondo S."/>
            <person name="Nolan M."/>
            <person name="Ohm R."/>
            <person name="Pangilinan J."/>
            <person name="Park H.-J."/>
            <person name="Ramirez L."/>
            <person name="Alfaro M."/>
            <person name="Sun H."/>
            <person name="Tritt A."/>
            <person name="Yoshinaga Y."/>
            <person name="Zwiers L.-H."/>
            <person name="Turgeon B."/>
            <person name="Goodwin S."/>
            <person name="Spatafora J."/>
            <person name="Crous P."/>
            <person name="Grigoriev I."/>
        </authorList>
    </citation>
    <scope>NUCLEOTIDE SEQUENCE</scope>
    <source>
        <strain evidence="1">CBS 122368</strain>
    </source>
</reference>
<keyword evidence="2" id="KW-1185">Reference proteome</keyword>
<name>A0A6A6J1S4_9PLEO</name>
<dbReference type="GeneID" id="54580973"/>
<organism evidence="1 2">
    <name type="scientific">Trematosphaeria pertusa</name>
    <dbReference type="NCBI Taxonomy" id="390896"/>
    <lineage>
        <taxon>Eukaryota</taxon>
        <taxon>Fungi</taxon>
        <taxon>Dikarya</taxon>
        <taxon>Ascomycota</taxon>
        <taxon>Pezizomycotina</taxon>
        <taxon>Dothideomycetes</taxon>
        <taxon>Pleosporomycetidae</taxon>
        <taxon>Pleosporales</taxon>
        <taxon>Massarineae</taxon>
        <taxon>Trematosphaeriaceae</taxon>
        <taxon>Trematosphaeria</taxon>
    </lineage>
</organism>
<dbReference type="OrthoDB" id="72726at2759"/>
<accession>A0A6A6J1S4</accession>
<evidence type="ECO:0000313" key="1">
    <source>
        <dbReference type="EMBL" id="KAF2256744.1"/>
    </source>
</evidence>
<proteinExistence type="predicted"/>
<gene>
    <name evidence="1" type="ORF">BU26DRAFT_513527</name>
</gene>
<dbReference type="EMBL" id="ML987189">
    <property type="protein sequence ID" value="KAF2256744.1"/>
    <property type="molecule type" value="Genomic_DNA"/>
</dbReference>
<dbReference type="AlphaFoldDB" id="A0A6A6J1S4"/>
<dbReference type="RefSeq" id="XP_033691748.1">
    <property type="nucleotide sequence ID" value="XM_033827643.1"/>
</dbReference>
<sequence>MDSAHHVADFLPPICRTSKQLYAEATPEYIKSRCFMLSDRSSAQLLRGWLSTLSLGFTSIRALNVSLCGSRHDYHDATGAVACHWALILRCQNLTHLTIRLPNYSEVLVARRCSDPKDPRWESRMRLLQLEKLVEVKRLRVLMLHGVWLALRTWVDYVFRVERPDVVVKMYGKGGLLLVR</sequence>
<dbReference type="Proteomes" id="UP000800094">
    <property type="component" value="Unassembled WGS sequence"/>
</dbReference>
<protein>
    <submittedName>
        <fullName evidence="1">Uncharacterized protein</fullName>
    </submittedName>
</protein>
<evidence type="ECO:0000313" key="2">
    <source>
        <dbReference type="Proteomes" id="UP000800094"/>
    </source>
</evidence>